<dbReference type="GO" id="GO:0070006">
    <property type="term" value="F:metalloaminopeptidase activity"/>
    <property type="evidence" value="ECO:0007669"/>
    <property type="project" value="TreeGrafter"/>
</dbReference>
<dbReference type="CDD" id="cd09603">
    <property type="entry name" value="M1_APN_like"/>
    <property type="match status" value="1"/>
</dbReference>
<dbReference type="EC" id="3.4.11.2" evidence="4"/>
<evidence type="ECO:0000256" key="6">
    <source>
        <dbReference type="ARBA" id="ARBA00022438"/>
    </source>
</evidence>
<feature type="domain" description="Peptidase M1 membrane alanine aminopeptidase" evidence="13">
    <location>
        <begin position="434"/>
        <end position="569"/>
    </location>
</feature>
<evidence type="ECO:0000256" key="7">
    <source>
        <dbReference type="ARBA" id="ARBA00022670"/>
    </source>
</evidence>
<keyword evidence="8" id="KW-0479">Metal-binding</keyword>
<dbReference type="InterPro" id="IPR042097">
    <property type="entry name" value="Aminopeptidase_N-like_N_sf"/>
</dbReference>
<dbReference type="SUPFAM" id="SSF55486">
    <property type="entry name" value="Metalloproteases ('zincins'), catalytic domain"/>
    <property type="match status" value="1"/>
</dbReference>
<dbReference type="InterPro" id="IPR027268">
    <property type="entry name" value="Peptidase_M4/M1_CTD_sf"/>
</dbReference>
<evidence type="ECO:0000256" key="11">
    <source>
        <dbReference type="ARBA" id="ARBA00023049"/>
    </source>
</evidence>
<dbReference type="AlphaFoldDB" id="A0A511N3U0"/>
<organism evidence="15 16">
    <name type="scientific">Deinococcus cellulosilyticus (strain DSM 18568 / NBRC 106333 / KACC 11606 / 5516J-15)</name>
    <dbReference type="NCBI Taxonomy" id="1223518"/>
    <lineage>
        <taxon>Bacteria</taxon>
        <taxon>Thermotogati</taxon>
        <taxon>Deinococcota</taxon>
        <taxon>Deinococci</taxon>
        <taxon>Deinococcales</taxon>
        <taxon>Deinococcaceae</taxon>
        <taxon>Deinococcus</taxon>
    </lineage>
</organism>
<dbReference type="Gene3D" id="2.60.40.1730">
    <property type="entry name" value="tricorn interacting facor f3 domain"/>
    <property type="match status" value="1"/>
</dbReference>
<dbReference type="EMBL" id="BJXB01000012">
    <property type="protein sequence ID" value="GEM47157.1"/>
    <property type="molecule type" value="Genomic_DNA"/>
</dbReference>
<keyword evidence="11" id="KW-0482">Metalloprotease</keyword>
<dbReference type="RefSeq" id="WP_146885195.1">
    <property type="nucleotide sequence ID" value="NZ_BJXB01000012.1"/>
</dbReference>
<evidence type="ECO:0000259" key="14">
    <source>
        <dbReference type="Pfam" id="PF17900"/>
    </source>
</evidence>
<evidence type="ECO:0000256" key="5">
    <source>
        <dbReference type="ARBA" id="ARBA00015611"/>
    </source>
</evidence>
<dbReference type="GO" id="GO:0008270">
    <property type="term" value="F:zinc ion binding"/>
    <property type="evidence" value="ECO:0007669"/>
    <property type="project" value="InterPro"/>
</dbReference>
<dbReference type="PANTHER" id="PTHR11533:SF174">
    <property type="entry name" value="PUROMYCIN-SENSITIVE AMINOPEPTIDASE-RELATED"/>
    <property type="match status" value="1"/>
</dbReference>
<dbReference type="SUPFAM" id="SSF63737">
    <property type="entry name" value="Leukotriene A4 hydrolase N-terminal domain"/>
    <property type="match status" value="1"/>
</dbReference>
<evidence type="ECO:0000313" key="15">
    <source>
        <dbReference type="EMBL" id="GEM47157.1"/>
    </source>
</evidence>
<dbReference type="Pfam" id="PF01433">
    <property type="entry name" value="Peptidase_M1"/>
    <property type="match status" value="1"/>
</dbReference>
<evidence type="ECO:0000259" key="13">
    <source>
        <dbReference type="Pfam" id="PF01433"/>
    </source>
</evidence>
<evidence type="ECO:0000256" key="2">
    <source>
        <dbReference type="ARBA" id="ARBA00001947"/>
    </source>
</evidence>
<evidence type="ECO:0000256" key="1">
    <source>
        <dbReference type="ARBA" id="ARBA00000098"/>
    </source>
</evidence>
<feature type="region of interest" description="Disordered" evidence="12">
    <location>
        <begin position="115"/>
        <end position="163"/>
    </location>
</feature>
<keyword evidence="10" id="KW-0862">Zinc</keyword>
<dbReference type="GO" id="GO:0042277">
    <property type="term" value="F:peptide binding"/>
    <property type="evidence" value="ECO:0007669"/>
    <property type="project" value="TreeGrafter"/>
</dbReference>
<keyword evidence="7" id="KW-0645">Protease</keyword>
<dbReference type="GO" id="GO:0016285">
    <property type="term" value="F:alanyl aminopeptidase activity"/>
    <property type="evidence" value="ECO:0007669"/>
    <property type="project" value="UniProtKB-EC"/>
</dbReference>
<reference evidence="15 16" key="1">
    <citation type="submission" date="2019-07" db="EMBL/GenBank/DDBJ databases">
        <title>Whole genome shotgun sequence of Deinococcus cellulosilyticus NBRC 106333.</title>
        <authorList>
            <person name="Hosoyama A."/>
            <person name="Uohara A."/>
            <person name="Ohji S."/>
            <person name="Ichikawa N."/>
        </authorList>
    </citation>
    <scope>NUCLEOTIDE SEQUENCE [LARGE SCALE GENOMIC DNA]</scope>
    <source>
        <strain evidence="15 16">NBRC 106333</strain>
    </source>
</reference>
<evidence type="ECO:0000256" key="10">
    <source>
        <dbReference type="ARBA" id="ARBA00022833"/>
    </source>
</evidence>
<keyword evidence="16" id="KW-1185">Reference proteome</keyword>
<evidence type="ECO:0000256" key="9">
    <source>
        <dbReference type="ARBA" id="ARBA00022801"/>
    </source>
</evidence>
<evidence type="ECO:0000256" key="12">
    <source>
        <dbReference type="SAM" id="MobiDB-lite"/>
    </source>
</evidence>
<evidence type="ECO:0000256" key="4">
    <source>
        <dbReference type="ARBA" id="ARBA00012564"/>
    </source>
</evidence>
<comment type="catalytic activity">
    <reaction evidence="1">
        <text>Release of an N-terminal amino acid, Xaa-|-Yaa- from a peptide, amide or arylamide. Xaa is preferably Ala, but may be most amino acids including Pro (slow action). When a terminal hydrophobic residue is followed by a prolyl residue, the two may be released as an intact Xaa-Pro dipeptide.</text>
        <dbReference type="EC" id="3.4.11.2"/>
    </reaction>
</comment>
<gene>
    <name evidence="15" type="ORF">DC3_27920</name>
</gene>
<dbReference type="InterPro" id="IPR050344">
    <property type="entry name" value="Peptidase_M1_aminopeptidases"/>
</dbReference>
<sequence length="583" mass="65813">MFKPFALIAALTLAVSQAAPRIGEHPDKYRLVFDLGTDSTYQVKNAQGSLTIEFQKAVLPVENRSLGLPFIQNYSSTSTTLQLVFAPTYTQMPMVSYLPASGGMAARLIVDLPKEGSGSAVPSNPTTEPRVESPQPSEPQSTAPQQASGNPNPETLYPDSLDPNIDVQNYTLDLRVKPEQNQLDATASIQLKTTQTVSRIHLAFYGLKISSVKQGNTSLKFDQQSRKVTIQLGKTVPRNTSITLDIAYSGVPRPVLEPGETYEDGIGWKKHKNGIFVLNEPNGAMTWFPGNDHPSDKATFKVSITVPSKYLAVFNGTAQGSRNTGNQTTYTYQSIEPMATYLTTVHINQYNVERSTLNGGVQVRNYRPVGISKTFQAAELAKLPDMMRFMESWAGPYPFKEYGVIFTEHPTPYALETQTLSTFPNRPLKDWGFLHEFSHQWFGNSITPKTWSDLWLNEGFATFFQDLYQYPREADLKAFLKTRHTRNRTQQMKPPYIKEREELFSQRAYQRGALVLHALRYRLGDAEFRRILKVYYNTYKFSNASSEDFIQTVVKASGKTDLKAFLESWIYGRLVPDFPELYR</sequence>
<dbReference type="Proteomes" id="UP000321306">
    <property type="component" value="Unassembled WGS sequence"/>
</dbReference>
<dbReference type="PRINTS" id="PR00756">
    <property type="entry name" value="ALADIPTASE"/>
</dbReference>
<dbReference type="PANTHER" id="PTHR11533">
    <property type="entry name" value="PROTEASE M1 ZINC METALLOPROTEASE"/>
    <property type="match status" value="1"/>
</dbReference>
<comment type="similarity">
    <text evidence="3">Belongs to the peptidase M1 family.</text>
</comment>
<keyword evidence="9" id="KW-0378">Hydrolase</keyword>
<feature type="compositionally biased region" description="Polar residues" evidence="12">
    <location>
        <begin position="134"/>
        <end position="153"/>
    </location>
</feature>
<dbReference type="InterPro" id="IPR001930">
    <property type="entry name" value="Peptidase_M1"/>
</dbReference>
<dbReference type="InterPro" id="IPR045357">
    <property type="entry name" value="Aminopeptidase_N-like_N"/>
</dbReference>
<comment type="cofactor">
    <cofactor evidence="2">
        <name>Zn(2+)</name>
        <dbReference type="ChEBI" id="CHEBI:29105"/>
    </cofactor>
</comment>
<dbReference type="GO" id="GO:0005737">
    <property type="term" value="C:cytoplasm"/>
    <property type="evidence" value="ECO:0007669"/>
    <property type="project" value="TreeGrafter"/>
</dbReference>
<dbReference type="InterPro" id="IPR014782">
    <property type="entry name" value="Peptidase_M1_dom"/>
</dbReference>
<comment type="caution">
    <text evidence="15">The sequence shown here is derived from an EMBL/GenBank/DDBJ whole genome shotgun (WGS) entry which is preliminary data.</text>
</comment>
<feature type="domain" description="Aminopeptidase N-like N-terminal" evidence="14">
    <location>
        <begin position="168"/>
        <end position="342"/>
    </location>
</feature>
<proteinExistence type="inferred from homology"/>
<dbReference type="GO" id="GO:0005615">
    <property type="term" value="C:extracellular space"/>
    <property type="evidence" value="ECO:0007669"/>
    <property type="project" value="TreeGrafter"/>
</dbReference>
<accession>A0A511N3U0</accession>
<keyword evidence="6" id="KW-0031">Aminopeptidase</keyword>
<dbReference type="GO" id="GO:0016020">
    <property type="term" value="C:membrane"/>
    <property type="evidence" value="ECO:0007669"/>
    <property type="project" value="TreeGrafter"/>
</dbReference>
<evidence type="ECO:0000256" key="3">
    <source>
        <dbReference type="ARBA" id="ARBA00010136"/>
    </source>
</evidence>
<dbReference type="OrthoDB" id="9814383at2"/>
<dbReference type="Pfam" id="PF17900">
    <property type="entry name" value="Peptidase_M1_N"/>
    <property type="match status" value="1"/>
</dbReference>
<evidence type="ECO:0000313" key="16">
    <source>
        <dbReference type="Proteomes" id="UP000321306"/>
    </source>
</evidence>
<dbReference type="GO" id="GO:0006508">
    <property type="term" value="P:proteolysis"/>
    <property type="evidence" value="ECO:0007669"/>
    <property type="project" value="UniProtKB-KW"/>
</dbReference>
<protein>
    <recommendedName>
        <fullName evidence="5">Aminopeptidase N</fullName>
        <ecNumber evidence="4">3.4.11.2</ecNumber>
    </recommendedName>
</protein>
<evidence type="ECO:0000256" key="8">
    <source>
        <dbReference type="ARBA" id="ARBA00022723"/>
    </source>
</evidence>
<dbReference type="GO" id="GO:0043171">
    <property type="term" value="P:peptide catabolic process"/>
    <property type="evidence" value="ECO:0007669"/>
    <property type="project" value="TreeGrafter"/>
</dbReference>
<name>A0A511N3U0_DEIC1</name>
<dbReference type="Gene3D" id="1.10.390.10">
    <property type="entry name" value="Neutral Protease Domain 2"/>
    <property type="match status" value="1"/>
</dbReference>